<reference evidence="1 2" key="1">
    <citation type="submission" date="2016-10" db="EMBL/GenBank/DDBJ databases">
        <authorList>
            <person name="de Groot N.N."/>
        </authorList>
    </citation>
    <scope>NUCLEOTIDE SEQUENCE [LARGE SCALE GENOMIC DNA]</scope>
    <source>
        <strain evidence="1 2">DSM 17794</strain>
    </source>
</reference>
<accession>A0A1I4Y5H0</accession>
<dbReference type="PANTHER" id="PTHR43861">
    <property type="entry name" value="TRANS-ACONITATE 2-METHYLTRANSFERASE-RELATED"/>
    <property type="match status" value="1"/>
</dbReference>
<gene>
    <name evidence="1" type="ORF">SAMN05660413_00542</name>
</gene>
<dbReference type="SUPFAM" id="SSF53335">
    <property type="entry name" value="S-adenosyl-L-methionine-dependent methyltransferases"/>
    <property type="match status" value="1"/>
</dbReference>
<organism evidence="1 2">
    <name type="scientific">Salegentibacter flavus</name>
    <dbReference type="NCBI Taxonomy" id="287099"/>
    <lineage>
        <taxon>Bacteria</taxon>
        <taxon>Pseudomonadati</taxon>
        <taxon>Bacteroidota</taxon>
        <taxon>Flavobacteriia</taxon>
        <taxon>Flavobacteriales</taxon>
        <taxon>Flavobacteriaceae</taxon>
        <taxon>Salegentibacter</taxon>
    </lineage>
</organism>
<dbReference type="Gene3D" id="3.40.50.150">
    <property type="entry name" value="Vaccinia Virus protein VP39"/>
    <property type="match status" value="1"/>
</dbReference>
<evidence type="ECO:0000313" key="2">
    <source>
        <dbReference type="Proteomes" id="UP000199153"/>
    </source>
</evidence>
<keyword evidence="1" id="KW-0489">Methyltransferase</keyword>
<dbReference type="Proteomes" id="UP000199153">
    <property type="component" value="Unassembled WGS sequence"/>
</dbReference>
<dbReference type="CDD" id="cd02440">
    <property type="entry name" value="AdoMet_MTases"/>
    <property type="match status" value="1"/>
</dbReference>
<dbReference type="RefSeq" id="WP_093405558.1">
    <property type="nucleotide sequence ID" value="NZ_FOVL01000002.1"/>
</dbReference>
<dbReference type="Pfam" id="PF13489">
    <property type="entry name" value="Methyltransf_23"/>
    <property type="match status" value="1"/>
</dbReference>
<dbReference type="STRING" id="287099.SAMN05660413_00542"/>
<dbReference type="OrthoDB" id="9770553at2"/>
<name>A0A1I4Y5H0_9FLAO</name>
<dbReference type="AlphaFoldDB" id="A0A1I4Y5H0"/>
<evidence type="ECO:0000313" key="1">
    <source>
        <dbReference type="EMBL" id="SFN33301.1"/>
    </source>
</evidence>
<dbReference type="GO" id="GO:0008168">
    <property type="term" value="F:methyltransferase activity"/>
    <property type="evidence" value="ECO:0007669"/>
    <property type="project" value="UniProtKB-KW"/>
</dbReference>
<dbReference type="GO" id="GO:0032259">
    <property type="term" value="P:methylation"/>
    <property type="evidence" value="ECO:0007669"/>
    <property type="project" value="UniProtKB-KW"/>
</dbReference>
<sequence length="269" mass="31742">MKSEERNLVNSKQKEFYDTKQKNAATRLWSYFRNGALNRIKKQLGVERDIYELHKSWFGDLSQKKVLDLGCYAGNSLSFYLAQNSKEYLGIDLSPKGINNLSRRLEKIPGARAEVMDFLSEDFKEKDFDLIYAYGVLHHFKDVDELIVRLREKLKPGGEIVSHDPLQTSLPIKFIRSIYRPFQSDKAWEWPFSKNTYYKFEKAFEIKERRAVLGKAKWSAFISFLPISEEKRIQKAKAWHSEDWETSLDSDEAMFKCMHLSLRMKKRQT</sequence>
<dbReference type="InterPro" id="IPR029063">
    <property type="entry name" value="SAM-dependent_MTases_sf"/>
</dbReference>
<keyword evidence="2" id="KW-1185">Reference proteome</keyword>
<keyword evidence="1" id="KW-0808">Transferase</keyword>
<dbReference type="EMBL" id="FOVL01000002">
    <property type="protein sequence ID" value="SFN33301.1"/>
    <property type="molecule type" value="Genomic_DNA"/>
</dbReference>
<proteinExistence type="predicted"/>
<protein>
    <submittedName>
        <fullName evidence="1">Methyltransferase domain-containing protein</fullName>
    </submittedName>
</protein>